<comment type="caution">
    <text evidence="2">The sequence shown here is derived from an EMBL/GenBank/DDBJ whole genome shotgun (WGS) entry which is preliminary data.</text>
</comment>
<proteinExistence type="predicted"/>
<name>A0A562ZP01_9BURK</name>
<dbReference type="RefSeq" id="WP_145894297.1">
    <property type="nucleotide sequence ID" value="NZ_VOBQ01000013.1"/>
</dbReference>
<sequence>MTIRAISPRSAAFVTLMAAAAALTGCYVVPLQQPQPGPAVIHVPTPPPPGPVTFTARLYPSNDLASQYGMVGALVTNDLNGRGHFSTNIGGEAFTGEATRHAGSPRDGVANGAGNRGGYINCRYTMNSPTLGTGTCRLSTGATFTMHVGS</sequence>
<dbReference type="AlphaFoldDB" id="A0A562ZP01"/>
<evidence type="ECO:0000256" key="1">
    <source>
        <dbReference type="SAM" id="SignalP"/>
    </source>
</evidence>
<feature type="chain" id="PRO_5022171671" evidence="1">
    <location>
        <begin position="21"/>
        <end position="150"/>
    </location>
</feature>
<reference evidence="2 3" key="1">
    <citation type="submission" date="2019-07" db="EMBL/GenBank/DDBJ databases">
        <title>Caenimonas sedimenti sp. nov., isolated from activated sludge.</title>
        <authorList>
            <person name="Xu J."/>
        </authorList>
    </citation>
    <scope>NUCLEOTIDE SEQUENCE [LARGE SCALE GENOMIC DNA]</scope>
    <source>
        <strain evidence="2 3">HX-9-20</strain>
    </source>
</reference>
<gene>
    <name evidence="2" type="ORF">FN976_17350</name>
</gene>
<protein>
    <submittedName>
        <fullName evidence="2">Uncharacterized protein</fullName>
    </submittedName>
</protein>
<dbReference type="PROSITE" id="PS51257">
    <property type="entry name" value="PROKAR_LIPOPROTEIN"/>
    <property type="match status" value="1"/>
</dbReference>
<evidence type="ECO:0000313" key="3">
    <source>
        <dbReference type="Proteomes" id="UP000318199"/>
    </source>
</evidence>
<keyword evidence="3" id="KW-1185">Reference proteome</keyword>
<evidence type="ECO:0000313" key="2">
    <source>
        <dbReference type="EMBL" id="TWO70101.1"/>
    </source>
</evidence>
<dbReference type="Proteomes" id="UP000318199">
    <property type="component" value="Unassembled WGS sequence"/>
</dbReference>
<accession>A0A562ZP01</accession>
<organism evidence="2 3">
    <name type="scientific">Caenimonas sedimenti</name>
    <dbReference type="NCBI Taxonomy" id="2596921"/>
    <lineage>
        <taxon>Bacteria</taxon>
        <taxon>Pseudomonadati</taxon>
        <taxon>Pseudomonadota</taxon>
        <taxon>Betaproteobacteria</taxon>
        <taxon>Burkholderiales</taxon>
        <taxon>Comamonadaceae</taxon>
        <taxon>Caenimonas</taxon>
    </lineage>
</organism>
<dbReference type="EMBL" id="VOBQ01000013">
    <property type="protein sequence ID" value="TWO70101.1"/>
    <property type="molecule type" value="Genomic_DNA"/>
</dbReference>
<feature type="signal peptide" evidence="1">
    <location>
        <begin position="1"/>
        <end position="20"/>
    </location>
</feature>
<dbReference type="OrthoDB" id="8613401at2"/>
<keyword evidence="1" id="KW-0732">Signal</keyword>